<dbReference type="InterPro" id="IPR015943">
    <property type="entry name" value="WD40/YVTN_repeat-like_dom_sf"/>
</dbReference>
<gene>
    <name evidence="5" type="ORF">DASC09_056000</name>
</gene>
<proteinExistence type="predicted"/>
<name>A0AAV5QU76_9ASCO</name>
<dbReference type="PANTHER" id="PTHR22889">
    <property type="entry name" value="WD REPEAT-CONTAINING PROTEIN 89"/>
    <property type="match status" value="1"/>
</dbReference>
<dbReference type="SUPFAM" id="SSF50978">
    <property type="entry name" value="WD40 repeat-like"/>
    <property type="match status" value="1"/>
</dbReference>
<evidence type="ECO:0000313" key="5">
    <source>
        <dbReference type="EMBL" id="GMM38261.1"/>
    </source>
</evidence>
<dbReference type="GeneID" id="90076250"/>
<reference evidence="5 6" key="1">
    <citation type="journal article" date="2023" name="Elife">
        <title>Identification of key yeast species and microbe-microbe interactions impacting larval growth of Drosophila in the wild.</title>
        <authorList>
            <person name="Mure A."/>
            <person name="Sugiura Y."/>
            <person name="Maeda R."/>
            <person name="Honda K."/>
            <person name="Sakurai N."/>
            <person name="Takahashi Y."/>
            <person name="Watada M."/>
            <person name="Katoh T."/>
            <person name="Gotoh A."/>
            <person name="Gotoh Y."/>
            <person name="Taniguchi I."/>
            <person name="Nakamura K."/>
            <person name="Hayashi T."/>
            <person name="Katayama T."/>
            <person name="Uemura T."/>
            <person name="Hattori Y."/>
        </authorList>
    </citation>
    <scope>NUCLEOTIDE SEQUENCE [LARGE SCALE GENOMIC DNA]</scope>
    <source>
        <strain evidence="5 6">SC-9</strain>
    </source>
</reference>
<dbReference type="InterPro" id="IPR039328">
    <property type="entry name" value="WDR89"/>
</dbReference>
<dbReference type="Pfam" id="PF00400">
    <property type="entry name" value="WD40"/>
    <property type="match status" value="3"/>
</dbReference>
<accession>A0AAV5QU76</accession>
<evidence type="ECO:0000256" key="1">
    <source>
        <dbReference type="ARBA" id="ARBA00022574"/>
    </source>
</evidence>
<dbReference type="PANTHER" id="PTHR22889:SF0">
    <property type="entry name" value="WD REPEAT-CONTAINING PROTEIN 89"/>
    <property type="match status" value="1"/>
</dbReference>
<dbReference type="InterPro" id="IPR036322">
    <property type="entry name" value="WD40_repeat_dom_sf"/>
</dbReference>
<keyword evidence="1 3" id="KW-0853">WD repeat</keyword>
<protein>
    <recommendedName>
        <fullName evidence="7">WD repeat-containing protein</fullName>
    </recommendedName>
</protein>
<organism evidence="5 6">
    <name type="scientific">Saccharomycopsis crataegensis</name>
    <dbReference type="NCBI Taxonomy" id="43959"/>
    <lineage>
        <taxon>Eukaryota</taxon>
        <taxon>Fungi</taxon>
        <taxon>Dikarya</taxon>
        <taxon>Ascomycota</taxon>
        <taxon>Saccharomycotina</taxon>
        <taxon>Saccharomycetes</taxon>
        <taxon>Saccharomycopsidaceae</taxon>
        <taxon>Saccharomycopsis</taxon>
    </lineage>
</organism>
<feature type="compositionally biased region" description="Acidic residues" evidence="4">
    <location>
        <begin position="352"/>
        <end position="361"/>
    </location>
</feature>
<evidence type="ECO:0000256" key="2">
    <source>
        <dbReference type="ARBA" id="ARBA00022737"/>
    </source>
</evidence>
<keyword evidence="2" id="KW-0677">Repeat</keyword>
<comment type="caution">
    <text evidence="5">The sequence shown here is derived from an EMBL/GenBank/DDBJ whole genome shotgun (WGS) entry which is preliminary data.</text>
</comment>
<evidence type="ECO:0000256" key="4">
    <source>
        <dbReference type="SAM" id="MobiDB-lite"/>
    </source>
</evidence>
<dbReference type="Gene3D" id="2.130.10.10">
    <property type="entry name" value="YVTN repeat-like/Quinoprotein amine dehydrogenase"/>
    <property type="match status" value="2"/>
</dbReference>
<sequence>MSQNITSKLLHSWSHGSNWIIDLVPLKNNTLVAASLSNGEIHIYSLSSSSSFPSSAKLVIKAHANCIAKLIAIDDSTIATCSTDAVKVWNIDSPTPQSPSYELSDPKGIAFLSLAYSPLSGYLAAGTELKSSDAHIHLWDLNNQGKLVRSLVETQHDDVTALAFHPTNKKLLLSGSTDGCINVFDLSQELEDDCLYQVVEFASIHSAGWLTSTRIFGLTHMETFGVAELNDMTVEAAIEPKPLEFGDIREKWGCEYVVDLYVESSSKGRGYVACGSINDKNQVKLVRFAKEKLKMSKSVIIDRPHGEEIARCVLVSAKHPNLVFTGGEDGKINVWEMSSPLTEVLKLAADQNEEADVEMDDSEKKNKNHKIQEHKKNKKRHGKEKTKIKKQKFSPY</sequence>
<dbReference type="EMBL" id="BTFZ01000019">
    <property type="protein sequence ID" value="GMM38261.1"/>
    <property type="molecule type" value="Genomic_DNA"/>
</dbReference>
<evidence type="ECO:0000256" key="3">
    <source>
        <dbReference type="PROSITE-ProRule" id="PRU00221"/>
    </source>
</evidence>
<keyword evidence="6" id="KW-1185">Reference proteome</keyword>
<dbReference type="InterPro" id="IPR001680">
    <property type="entry name" value="WD40_rpt"/>
</dbReference>
<dbReference type="AlphaFoldDB" id="A0AAV5QU76"/>
<evidence type="ECO:0008006" key="7">
    <source>
        <dbReference type="Google" id="ProtNLM"/>
    </source>
</evidence>
<feature type="region of interest" description="Disordered" evidence="4">
    <location>
        <begin position="352"/>
        <end position="396"/>
    </location>
</feature>
<dbReference type="PROSITE" id="PS50082">
    <property type="entry name" value="WD_REPEATS_2"/>
    <property type="match status" value="1"/>
</dbReference>
<dbReference type="SMART" id="SM00320">
    <property type="entry name" value="WD40"/>
    <property type="match status" value="5"/>
</dbReference>
<dbReference type="Proteomes" id="UP001360560">
    <property type="component" value="Unassembled WGS sequence"/>
</dbReference>
<evidence type="ECO:0000313" key="6">
    <source>
        <dbReference type="Proteomes" id="UP001360560"/>
    </source>
</evidence>
<dbReference type="RefSeq" id="XP_064855257.1">
    <property type="nucleotide sequence ID" value="XM_064999185.1"/>
</dbReference>
<feature type="compositionally biased region" description="Basic residues" evidence="4">
    <location>
        <begin position="366"/>
        <end position="396"/>
    </location>
</feature>
<feature type="repeat" description="WD" evidence="3">
    <location>
        <begin position="152"/>
        <end position="187"/>
    </location>
</feature>